<dbReference type="InterPro" id="IPR008979">
    <property type="entry name" value="Galactose-bd-like_sf"/>
</dbReference>
<comment type="function">
    <text evidence="6">Component of the IFT complex B required for sonic hedgehog/SHH signaling. May mediate transport of SHH components: required for the export of SMO and PTCH1 receptors out of the cilium and the accumulation of GLI2 at the ciliary tip in response to activation of the SHH pathway, suggesting it is involved in the dynamic transport of SHH signaling molecules within the cilium. Not required for ciliary assembly. Its role in intraflagellar transport is mainly seen in tissues rich in ciliated cells such as kidney and testis. Essential for male fertility, spermiogenesis and sperm flagella formation. Plays a role in the early development of the kidney. May be involved in the regulation of ureteric bud initiation.</text>
</comment>
<evidence type="ECO:0000256" key="11">
    <source>
        <dbReference type="ARBA" id="ARBA00077899"/>
    </source>
</evidence>
<evidence type="ECO:0000256" key="9">
    <source>
        <dbReference type="ARBA" id="ARBA00071135"/>
    </source>
</evidence>
<keyword evidence="3" id="KW-0106">Calcium</keyword>
<evidence type="ECO:0000256" key="8">
    <source>
        <dbReference type="ARBA" id="ARBA00063061"/>
    </source>
</evidence>
<dbReference type="GO" id="GO:0005813">
    <property type="term" value="C:centrosome"/>
    <property type="evidence" value="ECO:0007669"/>
    <property type="project" value="TreeGrafter"/>
</dbReference>
<dbReference type="Gene3D" id="2.60.120.260">
    <property type="entry name" value="Galactose-binding domain-like"/>
    <property type="match status" value="1"/>
</dbReference>
<keyword evidence="13" id="KW-1185">Reference proteome</keyword>
<evidence type="ECO:0000256" key="5">
    <source>
        <dbReference type="ARBA" id="ARBA00023273"/>
    </source>
</evidence>
<comment type="subcellular location">
    <subcellularLocation>
        <location evidence="1">Cell projection</location>
        <location evidence="1">Cilium</location>
    </subcellularLocation>
</comment>
<name>A0A401PTR6_SCYTO</name>
<accession>A0A401PTR6</accession>
<comment type="caution">
    <text evidence="12">The sequence shown here is derived from an EMBL/GenBank/DDBJ whole genome shotgun (WGS) entry which is preliminary data.</text>
</comment>
<evidence type="ECO:0000313" key="12">
    <source>
        <dbReference type="EMBL" id="GCB76502.1"/>
    </source>
</evidence>
<dbReference type="AlphaFoldDB" id="A0A401PTR6"/>
<keyword evidence="4" id="KW-0969">Cilium</keyword>
<dbReference type="GO" id="GO:0042073">
    <property type="term" value="P:intraciliary transport"/>
    <property type="evidence" value="ECO:0007669"/>
    <property type="project" value="InterPro"/>
</dbReference>
<dbReference type="STRING" id="75743.A0A401PTR6"/>
<dbReference type="InterPro" id="IPR033558">
    <property type="entry name" value="IFT25"/>
</dbReference>
<protein>
    <recommendedName>
        <fullName evidence="9">Intraflagellar transport protein 25 homolog</fullName>
    </recommendedName>
    <alternativeName>
        <fullName evidence="11">Heat shock protein beta-11</fullName>
    </alternativeName>
    <alternativeName>
        <fullName evidence="10">Placental protein 25</fullName>
    </alternativeName>
</protein>
<dbReference type="GO" id="GO:0030992">
    <property type="term" value="C:intraciliary transport particle B"/>
    <property type="evidence" value="ECO:0007669"/>
    <property type="project" value="InterPro"/>
</dbReference>
<dbReference type="PANTHER" id="PTHR33906">
    <property type="entry name" value="INTRAFLAGELLAR TRANSPORT PROTEIN 25 HOMOLOG"/>
    <property type="match status" value="1"/>
</dbReference>
<dbReference type="OrthoDB" id="271080at2759"/>
<dbReference type="Proteomes" id="UP000288216">
    <property type="component" value="Unassembled WGS sequence"/>
</dbReference>
<evidence type="ECO:0000256" key="10">
    <source>
        <dbReference type="ARBA" id="ARBA00076413"/>
    </source>
</evidence>
<reference evidence="12 13" key="1">
    <citation type="journal article" date="2018" name="Nat. Ecol. Evol.">
        <title>Shark genomes provide insights into elasmobranch evolution and the origin of vertebrates.</title>
        <authorList>
            <person name="Hara Y"/>
            <person name="Yamaguchi K"/>
            <person name="Onimaru K"/>
            <person name="Kadota M"/>
            <person name="Koyanagi M"/>
            <person name="Keeley SD"/>
            <person name="Tatsumi K"/>
            <person name="Tanaka K"/>
            <person name="Motone F"/>
            <person name="Kageyama Y"/>
            <person name="Nozu R"/>
            <person name="Adachi N"/>
            <person name="Nishimura O"/>
            <person name="Nakagawa R"/>
            <person name="Tanegashima C"/>
            <person name="Kiyatake I"/>
            <person name="Matsumoto R"/>
            <person name="Murakumo K"/>
            <person name="Nishida K"/>
            <person name="Terakita A"/>
            <person name="Kuratani S"/>
            <person name="Sato K"/>
            <person name="Hyodo S Kuraku.S."/>
        </authorList>
    </citation>
    <scope>NUCLEOTIDE SEQUENCE [LARGE SCALE GENOMIC DNA]</scope>
</reference>
<dbReference type="OMA" id="MWTRNAK"/>
<evidence type="ECO:0000256" key="1">
    <source>
        <dbReference type="ARBA" id="ARBA00004138"/>
    </source>
</evidence>
<comment type="subunit">
    <text evidence="8">Component of the IFT complex B, at least composed of IFT20, IFT22, IFT25, IFT27, IFT46, IFT52, TRAF3IP1/IFT54, IFT57, IFT74, IFT80, IFT81, and IFT88. Interacts with IFT27. Interacts with IFT88.</text>
</comment>
<dbReference type="SUPFAM" id="SSF49785">
    <property type="entry name" value="Galactose-binding domain-like"/>
    <property type="match status" value="1"/>
</dbReference>
<evidence type="ECO:0000256" key="4">
    <source>
        <dbReference type="ARBA" id="ARBA00023069"/>
    </source>
</evidence>
<dbReference type="PANTHER" id="PTHR33906:SF1">
    <property type="entry name" value="INTRAFLAGELLAR TRANSPORT PROTEIN 25 HOMOLOG"/>
    <property type="match status" value="1"/>
</dbReference>
<gene>
    <name evidence="12" type="ORF">scyTo_0015502</name>
</gene>
<evidence type="ECO:0000256" key="7">
    <source>
        <dbReference type="ARBA" id="ARBA00061362"/>
    </source>
</evidence>
<proteinExistence type="inferred from homology"/>
<sequence>MKQDFGLTVAGTQVVLAASGDEKHPPENIIDGNSETFWITTGMFPQEFILSFANLIKISSVKIHCYNVHSLSIEKSVARDPIDFEPLTNSELERSEEQLQMEEFTQVGTSATHLRFLIKSGFDHFVSIHKVTVEGTEENA</sequence>
<evidence type="ECO:0000313" key="13">
    <source>
        <dbReference type="Proteomes" id="UP000288216"/>
    </source>
</evidence>
<keyword evidence="5" id="KW-0966">Cell projection</keyword>
<comment type="similarity">
    <text evidence="7">Belongs to the IFT25 family.</text>
</comment>
<keyword evidence="2" id="KW-0479">Metal-binding</keyword>
<organism evidence="12 13">
    <name type="scientific">Scyliorhinus torazame</name>
    <name type="common">Cloudy catshark</name>
    <name type="synonym">Catulus torazame</name>
    <dbReference type="NCBI Taxonomy" id="75743"/>
    <lineage>
        <taxon>Eukaryota</taxon>
        <taxon>Metazoa</taxon>
        <taxon>Chordata</taxon>
        <taxon>Craniata</taxon>
        <taxon>Vertebrata</taxon>
        <taxon>Chondrichthyes</taxon>
        <taxon>Elasmobranchii</taxon>
        <taxon>Galeomorphii</taxon>
        <taxon>Galeoidea</taxon>
        <taxon>Carcharhiniformes</taxon>
        <taxon>Scyliorhinidae</taxon>
        <taxon>Scyliorhinus</taxon>
    </lineage>
</organism>
<evidence type="ECO:0000256" key="6">
    <source>
        <dbReference type="ARBA" id="ARBA00058003"/>
    </source>
</evidence>
<dbReference type="GO" id="GO:0005929">
    <property type="term" value="C:cilium"/>
    <property type="evidence" value="ECO:0007669"/>
    <property type="project" value="UniProtKB-SubCell"/>
</dbReference>
<evidence type="ECO:0000256" key="2">
    <source>
        <dbReference type="ARBA" id="ARBA00022723"/>
    </source>
</evidence>
<dbReference type="GO" id="GO:0046872">
    <property type="term" value="F:metal ion binding"/>
    <property type="evidence" value="ECO:0007669"/>
    <property type="project" value="UniProtKB-KW"/>
</dbReference>
<evidence type="ECO:0000256" key="3">
    <source>
        <dbReference type="ARBA" id="ARBA00022837"/>
    </source>
</evidence>
<dbReference type="EMBL" id="BFAA01008819">
    <property type="protein sequence ID" value="GCB76502.1"/>
    <property type="molecule type" value="Genomic_DNA"/>
</dbReference>
<dbReference type="FunFam" id="2.60.120.260:FF:000081">
    <property type="entry name" value="Intraflagellar transport protein 25 homolog"/>
    <property type="match status" value="1"/>
</dbReference>